<dbReference type="SUPFAM" id="SSF54189">
    <property type="entry name" value="Ribosomal proteins S24e, L23 and L15e"/>
    <property type="match status" value="1"/>
</dbReference>
<dbReference type="GO" id="GO:0032543">
    <property type="term" value="P:mitochondrial translation"/>
    <property type="evidence" value="ECO:0007669"/>
    <property type="project" value="TreeGrafter"/>
</dbReference>
<dbReference type="AlphaFoldDB" id="A0A098VW36"/>
<evidence type="ECO:0000256" key="3">
    <source>
        <dbReference type="ARBA" id="ARBA00023274"/>
    </source>
</evidence>
<dbReference type="GO" id="GO:0005762">
    <property type="term" value="C:mitochondrial large ribosomal subunit"/>
    <property type="evidence" value="ECO:0007669"/>
    <property type="project" value="TreeGrafter"/>
</dbReference>
<name>A0A098VW36_9MICR</name>
<evidence type="ECO:0000256" key="1">
    <source>
        <dbReference type="ARBA" id="ARBA00006700"/>
    </source>
</evidence>
<accession>A0A098VW36</accession>
<dbReference type="Gene3D" id="3.30.70.330">
    <property type="match status" value="1"/>
</dbReference>
<dbReference type="InterPro" id="IPR012678">
    <property type="entry name" value="Ribosomal_uL23/eL15/eS24_sf"/>
</dbReference>
<dbReference type="OrthoDB" id="275582at2759"/>
<keyword evidence="2" id="KW-0689">Ribosomal protein</keyword>
<dbReference type="Pfam" id="PF00276">
    <property type="entry name" value="Ribosomal_L23"/>
    <property type="match status" value="1"/>
</dbReference>
<evidence type="ECO:0000313" key="6">
    <source>
        <dbReference type="EMBL" id="KGG53135.1"/>
    </source>
</evidence>
<comment type="caution">
    <text evidence="6">The sequence shown here is derived from an EMBL/GenBank/DDBJ whole genome shotgun (WGS) entry which is preliminary data.</text>
</comment>
<keyword evidence="7" id="KW-1185">Reference proteome</keyword>
<evidence type="ECO:0000256" key="5">
    <source>
        <dbReference type="SAM" id="MobiDB-lite"/>
    </source>
</evidence>
<gene>
    <name evidence="6" type="ORF">DI09_10p320</name>
</gene>
<dbReference type="GO" id="GO:0003735">
    <property type="term" value="F:structural constituent of ribosome"/>
    <property type="evidence" value="ECO:0007669"/>
    <property type="project" value="InterPro"/>
</dbReference>
<proteinExistence type="inferred from homology"/>
<dbReference type="HOGENOM" id="CLU_1129288_0_0_1"/>
<feature type="compositionally biased region" description="Basic and acidic residues" evidence="5">
    <location>
        <begin position="121"/>
        <end position="138"/>
    </location>
</feature>
<dbReference type="GeneID" id="25257988"/>
<dbReference type="InterPro" id="IPR013025">
    <property type="entry name" value="Ribosomal_uL23-like"/>
</dbReference>
<dbReference type="Proteomes" id="UP000029725">
    <property type="component" value="Unassembled WGS sequence"/>
</dbReference>
<dbReference type="RefSeq" id="XP_013239562.1">
    <property type="nucleotide sequence ID" value="XM_013384108.1"/>
</dbReference>
<comment type="similarity">
    <text evidence="1">Belongs to the universal ribosomal protein uL23 family.</text>
</comment>
<dbReference type="VEuPathDB" id="MicrosporidiaDB:DI09_10p320"/>
<organism evidence="6 7">
    <name type="scientific">Mitosporidium daphniae</name>
    <dbReference type="NCBI Taxonomy" id="1485682"/>
    <lineage>
        <taxon>Eukaryota</taxon>
        <taxon>Fungi</taxon>
        <taxon>Fungi incertae sedis</taxon>
        <taxon>Microsporidia</taxon>
        <taxon>Mitosporidium</taxon>
    </lineage>
</organism>
<feature type="region of interest" description="Disordered" evidence="5">
    <location>
        <begin position="184"/>
        <end position="208"/>
    </location>
</feature>
<evidence type="ECO:0000256" key="2">
    <source>
        <dbReference type="ARBA" id="ARBA00022980"/>
    </source>
</evidence>
<evidence type="ECO:0000256" key="4">
    <source>
        <dbReference type="ARBA" id="ARBA00039977"/>
    </source>
</evidence>
<dbReference type="EMBL" id="JMKJ01000011">
    <property type="protein sequence ID" value="KGG53135.1"/>
    <property type="molecule type" value="Genomic_DNA"/>
</dbReference>
<feature type="region of interest" description="Disordered" evidence="5">
    <location>
        <begin position="114"/>
        <end position="148"/>
    </location>
</feature>
<sequence length="246" mass="28695">MLLRRAPTAASSMPKKPFVAIEPKGPAVYFPKYTVTLLLSAPHHRKNQASFRVPSHITKFDLYQYLTKIYGLNILKISTYNFIPKYYKENGVDTRTRAWKKAIVDLDHEFEFPSMPSSKPSLKEDESKNKNAEKEEKQGQSFIQQEKKLTKKDLIQRPHRPAFKLRKRRGLRSLLAAMQTAKIRKIPRKRSKSKYATKPLVQQPPSIAIPSSKLKRSLTKKIKRKDRRMMPRIIVDSIRDVPKEHF</sequence>
<dbReference type="PANTHER" id="PTHR12059">
    <property type="entry name" value="RIBOSOMAL PROTEIN L23-RELATED"/>
    <property type="match status" value="1"/>
</dbReference>
<feature type="compositionally biased region" description="Basic residues" evidence="5">
    <location>
        <begin position="184"/>
        <end position="195"/>
    </location>
</feature>
<reference evidence="6 7" key="1">
    <citation type="submission" date="2014-04" db="EMBL/GenBank/DDBJ databases">
        <title>A new species of microsporidia sheds light on the evolution of extreme parasitism.</title>
        <authorList>
            <person name="Haag K.L."/>
            <person name="James T.Y."/>
            <person name="Larsson R."/>
            <person name="Schaer T.M."/>
            <person name="Refardt D."/>
            <person name="Pombert J.-F."/>
            <person name="Ebert D."/>
        </authorList>
    </citation>
    <scope>NUCLEOTIDE SEQUENCE [LARGE SCALE GENOMIC DNA]</scope>
    <source>
        <strain evidence="6 7">UGP3</strain>
        <tissue evidence="6">Spores</tissue>
    </source>
</reference>
<dbReference type="PANTHER" id="PTHR12059:SF5">
    <property type="entry name" value="LARGE RIBOSOMAL SUBUNIT PROTEIN UL23M"/>
    <property type="match status" value="1"/>
</dbReference>
<dbReference type="InterPro" id="IPR012677">
    <property type="entry name" value="Nucleotide-bd_a/b_plait_sf"/>
</dbReference>
<protein>
    <recommendedName>
        <fullName evidence="4">Large ribosomal subunit protein uL23m</fullName>
    </recommendedName>
</protein>
<keyword evidence="3" id="KW-0687">Ribonucleoprotein</keyword>
<evidence type="ECO:0000313" key="7">
    <source>
        <dbReference type="Proteomes" id="UP000029725"/>
    </source>
</evidence>